<gene>
    <name evidence="1" type="ORF">SEA_ZENON_97</name>
</gene>
<protein>
    <submittedName>
        <fullName evidence="1">Uncharacterized protein</fullName>
    </submittedName>
</protein>
<reference evidence="1 2" key="1">
    <citation type="submission" date="2017-04" db="EMBL/GenBank/DDBJ databases">
        <authorList>
            <person name="Beal Z."/>
            <person name="Bishop J."/>
            <person name="Caballero I.A."/>
            <person name="Carroll K."/>
            <person name="Carter B."/>
            <person name="Drexel-Harmon C."/>
            <person name="Henderson C."/>
            <person name="LaPlante K."/>
            <person name="Laytart J."/>
            <person name="Mills M."/>
            <person name="Zegers G."/>
            <person name="Page S.T."/>
            <person name="Bradley K.W."/>
            <person name="Asai D.J."/>
            <person name="Bowman C.A."/>
            <person name="Russell D.A."/>
            <person name="Pope W.H."/>
            <person name="Jacobs-Sera D."/>
            <person name="Hendrix R.W."/>
            <person name="Hatfull G.F."/>
        </authorList>
    </citation>
    <scope>NUCLEOTIDE SEQUENCE [LARGE SCALE GENOMIC DNA]</scope>
</reference>
<dbReference type="Proteomes" id="UP000226152">
    <property type="component" value="Segment"/>
</dbReference>
<evidence type="ECO:0000313" key="2">
    <source>
        <dbReference type="Proteomes" id="UP000226152"/>
    </source>
</evidence>
<proteinExistence type="predicted"/>
<name>A0A1Z1LWZ5_9CAUD</name>
<accession>A0A1Z1LWZ5</accession>
<dbReference type="EMBL" id="KY969628">
    <property type="protein sequence ID" value="ARW57182.1"/>
    <property type="molecule type" value="Genomic_DNA"/>
</dbReference>
<sequence>MDPMKSVASQIDLLRCAKCGDIHLDNNACAMNMAARQQQAREEGNSSAT</sequence>
<organism evidence="1 2">
    <name type="scientific">Mycobacterium phage Zenon</name>
    <dbReference type="NCBI Taxonomy" id="1983573"/>
    <lineage>
        <taxon>Viruses</taxon>
        <taxon>Duplodnaviria</taxon>
        <taxon>Heunggongvirae</taxon>
        <taxon>Uroviricota</taxon>
        <taxon>Caudoviricetes</taxon>
        <taxon>Papyrusvirus</taxon>
        <taxon>Papyrusvirus send513</taxon>
    </lineage>
</organism>
<evidence type="ECO:0000313" key="1">
    <source>
        <dbReference type="EMBL" id="ARW57182.1"/>
    </source>
</evidence>